<comment type="caution">
    <text evidence="2">The sequence shown here is derived from an EMBL/GenBank/DDBJ whole genome shotgun (WGS) entry which is preliminary data.</text>
</comment>
<reference evidence="2 3" key="1">
    <citation type="submission" date="2019-08" db="EMBL/GenBank/DDBJ databases">
        <title>Isolation and enrichment of carboxydotrophic bacteria from anaerobic sludge for the production of bio-based chemicals from syngas.</title>
        <authorList>
            <person name="Antares A.L."/>
            <person name="Moreira J."/>
            <person name="Diender M."/>
            <person name="Parshina S.N."/>
            <person name="Stams A.J.M."/>
            <person name="Alves M."/>
            <person name="Alves J.I."/>
            <person name="Sousa D.Z."/>
        </authorList>
    </citation>
    <scope>NUCLEOTIDE SEQUENCE [LARGE SCALE GENOMIC DNA]</scope>
    <source>
        <strain evidence="2 3">JM</strain>
    </source>
</reference>
<evidence type="ECO:0000313" key="2">
    <source>
        <dbReference type="EMBL" id="TYC84492.1"/>
    </source>
</evidence>
<protein>
    <submittedName>
        <fullName evidence="2">Uncharacterized protein</fullName>
    </submittedName>
</protein>
<sequence>MQKGGNVSMKISSVVKNFYSSYNQMTESQKSIKKSQSSSQSVSKKTDTLSISKEAYETPGSDETMRATSGKDSLGITKGEKANSFVIHFSDSAMVSRAISRGYLTVNGVDIQLSDDVKKQLAEIDQQAQADREAAFDQRNLAHNLAVSKQQSESWANAYKDLAEAIEIAAKISAGGKVSSSDLKKLMETSPQLYAMAMAAKMMAESQERQERQTETTGNEETGKSNATTQGVSWSDFEWKSYEAQMHVTLDGTPSVTSVEKGEFILE</sequence>
<name>A0A5D0WJL3_9FIRM</name>
<dbReference type="EMBL" id="VSLA01000025">
    <property type="protein sequence ID" value="TYC84492.1"/>
    <property type="molecule type" value="Genomic_DNA"/>
</dbReference>
<gene>
    <name evidence="2" type="ORF">FXB42_12050</name>
</gene>
<organism evidence="2 3">
    <name type="scientific">Acetobacterium wieringae</name>
    <dbReference type="NCBI Taxonomy" id="52694"/>
    <lineage>
        <taxon>Bacteria</taxon>
        <taxon>Bacillati</taxon>
        <taxon>Bacillota</taxon>
        <taxon>Clostridia</taxon>
        <taxon>Eubacteriales</taxon>
        <taxon>Eubacteriaceae</taxon>
        <taxon>Acetobacterium</taxon>
    </lineage>
</organism>
<accession>A0A5D0WJL3</accession>
<evidence type="ECO:0000256" key="1">
    <source>
        <dbReference type="SAM" id="MobiDB-lite"/>
    </source>
</evidence>
<proteinExistence type="predicted"/>
<evidence type="ECO:0000313" key="3">
    <source>
        <dbReference type="Proteomes" id="UP000322619"/>
    </source>
</evidence>
<feature type="region of interest" description="Disordered" evidence="1">
    <location>
        <begin position="29"/>
        <end position="74"/>
    </location>
</feature>
<feature type="compositionally biased region" description="Low complexity" evidence="1">
    <location>
        <begin position="215"/>
        <end position="226"/>
    </location>
</feature>
<feature type="compositionally biased region" description="Low complexity" evidence="1">
    <location>
        <begin position="34"/>
        <end position="43"/>
    </location>
</feature>
<dbReference type="Proteomes" id="UP000322619">
    <property type="component" value="Unassembled WGS sequence"/>
</dbReference>
<dbReference type="AlphaFoldDB" id="A0A5D0WJL3"/>
<feature type="region of interest" description="Disordered" evidence="1">
    <location>
        <begin position="202"/>
        <end position="232"/>
    </location>
</feature>